<evidence type="ECO:0000256" key="2">
    <source>
        <dbReference type="RuleBase" id="RU000393"/>
    </source>
</evidence>
<evidence type="ECO:0000259" key="5">
    <source>
        <dbReference type="Pfam" id="PF00080"/>
    </source>
</evidence>
<dbReference type="Proteomes" id="UP000676246">
    <property type="component" value="Unassembled WGS sequence"/>
</dbReference>
<dbReference type="EC" id="1.15.1.1" evidence="2"/>
<dbReference type="GO" id="GO:0004784">
    <property type="term" value="F:superoxide dismutase activity"/>
    <property type="evidence" value="ECO:0007669"/>
    <property type="project" value="UniProtKB-EC"/>
</dbReference>
<feature type="region of interest" description="Disordered" evidence="3">
    <location>
        <begin position="82"/>
        <end position="114"/>
    </location>
</feature>
<keyword evidence="2" id="KW-0560">Oxidoreductase</keyword>
<keyword evidence="2" id="KW-0862">Zinc</keyword>
<comment type="caution">
    <text evidence="6">The sequence shown here is derived from an EMBL/GenBank/DDBJ whole genome shotgun (WGS) entry which is preliminary data.</text>
</comment>
<accession>A0A940Y7I8</accession>
<dbReference type="AlphaFoldDB" id="A0A940Y7I8"/>
<feature type="chain" id="PRO_5038049056" description="Superoxide dismutase [Cu-Zn]" evidence="4">
    <location>
        <begin position="24"/>
        <end position="179"/>
    </location>
</feature>
<evidence type="ECO:0000313" key="6">
    <source>
        <dbReference type="EMBL" id="MBQ0930238.1"/>
    </source>
</evidence>
<keyword evidence="4" id="KW-0732">Signal</keyword>
<dbReference type="InterPro" id="IPR018152">
    <property type="entry name" value="SOD_Cu/Zn_BS"/>
</dbReference>
<comment type="catalytic activity">
    <reaction evidence="2">
        <text>2 superoxide + 2 H(+) = H2O2 + O2</text>
        <dbReference type="Rhea" id="RHEA:20696"/>
        <dbReference type="ChEBI" id="CHEBI:15378"/>
        <dbReference type="ChEBI" id="CHEBI:15379"/>
        <dbReference type="ChEBI" id="CHEBI:16240"/>
        <dbReference type="ChEBI" id="CHEBI:18421"/>
        <dbReference type="EC" id="1.15.1.1"/>
    </reaction>
</comment>
<evidence type="ECO:0000256" key="4">
    <source>
        <dbReference type="SAM" id="SignalP"/>
    </source>
</evidence>
<keyword evidence="2" id="KW-0479">Metal-binding</keyword>
<reference evidence="6 7" key="1">
    <citation type="submission" date="2021-04" db="EMBL/GenBank/DDBJ databases">
        <title>The genome sequence of Ideonella sp. 3Y2.</title>
        <authorList>
            <person name="Liu Y."/>
        </authorList>
    </citation>
    <scope>NUCLEOTIDE SEQUENCE [LARGE SCALE GENOMIC DNA]</scope>
    <source>
        <strain evidence="6 7">3Y2</strain>
    </source>
</reference>
<dbReference type="PROSITE" id="PS51257">
    <property type="entry name" value="PROKAR_LIPOPROTEIN"/>
    <property type="match status" value="1"/>
</dbReference>
<feature type="domain" description="Superoxide dismutase copper/zinc binding" evidence="5">
    <location>
        <begin position="48"/>
        <end position="176"/>
    </location>
</feature>
<evidence type="ECO:0000313" key="7">
    <source>
        <dbReference type="Proteomes" id="UP000676246"/>
    </source>
</evidence>
<sequence>MRAPLRLSAGVATLLLLGLGGCAMHGQHGHGGPAAVATLAPTAGNATAGQVMFHEMGGHLMAHARITGLKPNAEHGFHLHEKGDCSAPDGTSAGGHFNPTGQPHGPQGAAHHAGDMPALKADANGVADVHFHLDGPTIAAGPASIIGRSVIVHAMPDDYSTQPTGNSGARIACGVIAAR</sequence>
<dbReference type="InterPro" id="IPR024134">
    <property type="entry name" value="SOD_Cu/Zn_/chaperone"/>
</dbReference>
<dbReference type="SUPFAM" id="SSF49329">
    <property type="entry name" value="Cu,Zn superoxide dismutase-like"/>
    <property type="match status" value="1"/>
</dbReference>
<proteinExistence type="inferred from homology"/>
<dbReference type="InterPro" id="IPR001424">
    <property type="entry name" value="SOD_Cu_Zn_dom"/>
</dbReference>
<comment type="cofactor">
    <cofactor evidence="2">
        <name>Cu cation</name>
        <dbReference type="ChEBI" id="CHEBI:23378"/>
    </cofactor>
    <text evidence="2">Binds 1 copper ion per subunit.</text>
</comment>
<dbReference type="Gene3D" id="2.60.40.200">
    <property type="entry name" value="Superoxide dismutase, copper/zinc binding domain"/>
    <property type="match status" value="1"/>
</dbReference>
<comment type="cofactor">
    <cofactor evidence="2">
        <name>Zn(2+)</name>
        <dbReference type="ChEBI" id="CHEBI:29105"/>
    </cofactor>
    <text evidence="2">Binds 1 zinc ion per subunit.</text>
</comment>
<dbReference type="PRINTS" id="PR00068">
    <property type="entry name" value="CUZNDISMTASE"/>
</dbReference>
<dbReference type="RefSeq" id="WP_210852784.1">
    <property type="nucleotide sequence ID" value="NZ_JAGQDD010000003.1"/>
</dbReference>
<dbReference type="PANTHER" id="PTHR10003">
    <property type="entry name" value="SUPEROXIDE DISMUTASE CU-ZN -RELATED"/>
    <property type="match status" value="1"/>
</dbReference>
<dbReference type="PROSITE" id="PS00087">
    <property type="entry name" value="SOD_CU_ZN_1"/>
    <property type="match status" value="1"/>
</dbReference>
<feature type="signal peptide" evidence="4">
    <location>
        <begin position="1"/>
        <end position="23"/>
    </location>
</feature>
<comment type="function">
    <text evidence="2">Destroys radicals which are normally produced within the cells and which are toxic to biological systems.</text>
</comment>
<organism evidence="6 7">
    <name type="scientific">Ideonella alba</name>
    <dbReference type="NCBI Taxonomy" id="2824118"/>
    <lineage>
        <taxon>Bacteria</taxon>
        <taxon>Pseudomonadati</taxon>
        <taxon>Pseudomonadota</taxon>
        <taxon>Betaproteobacteria</taxon>
        <taxon>Burkholderiales</taxon>
        <taxon>Sphaerotilaceae</taxon>
        <taxon>Ideonella</taxon>
    </lineage>
</organism>
<keyword evidence="7" id="KW-1185">Reference proteome</keyword>
<dbReference type="EMBL" id="JAGQDD010000003">
    <property type="protein sequence ID" value="MBQ0930238.1"/>
    <property type="molecule type" value="Genomic_DNA"/>
</dbReference>
<dbReference type="PROSITE" id="PS00332">
    <property type="entry name" value="SOD_CU_ZN_2"/>
    <property type="match status" value="1"/>
</dbReference>
<evidence type="ECO:0000256" key="3">
    <source>
        <dbReference type="SAM" id="MobiDB-lite"/>
    </source>
</evidence>
<dbReference type="InterPro" id="IPR036423">
    <property type="entry name" value="SOD-like_Cu/Zn_dom_sf"/>
</dbReference>
<gene>
    <name evidence="6" type="ORF">KAK03_07020</name>
</gene>
<dbReference type="CDD" id="cd00305">
    <property type="entry name" value="Cu-Zn_Superoxide_Dismutase"/>
    <property type="match status" value="1"/>
</dbReference>
<protein>
    <recommendedName>
        <fullName evidence="2">Superoxide dismutase [Cu-Zn]</fullName>
        <ecNumber evidence="2">1.15.1.1</ecNumber>
    </recommendedName>
</protein>
<comment type="similarity">
    <text evidence="1 2">Belongs to the Cu-Zn superoxide dismutase family.</text>
</comment>
<evidence type="ECO:0000256" key="1">
    <source>
        <dbReference type="ARBA" id="ARBA00010457"/>
    </source>
</evidence>
<dbReference type="Pfam" id="PF00080">
    <property type="entry name" value="Sod_Cu"/>
    <property type="match status" value="1"/>
</dbReference>
<dbReference type="GO" id="GO:0005507">
    <property type="term" value="F:copper ion binding"/>
    <property type="evidence" value="ECO:0007669"/>
    <property type="project" value="InterPro"/>
</dbReference>
<keyword evidence="2" id="KW-0186">Copper</keyword>
<name>A0A940Y7I8_9BURK</name>